<accession>A0A1Y2H7N0</accession>
<feature type="compositionally biased region" description="Low complexity" evidence="1">
    <location>
        <begin position="155"/>
        <end position="174"/>
    </location>
</feature>
<dbReference type="AlphaFoldDB" id="A0A1Y2H7N0"/>
<evidence type="ECO:0000256" key="1">
    <source>
        <dbReference type="SAM" id="MobiDB-lite"/>
    </source>
</evidence>
<feature type="region of interest" description="Disordered" evidence="1">
    <location>
        <begin position="1"/>
        <end position="23"/>
    </location>
</feature>
<feature type="compositionally biased region" description="Polar residues" evidence="1">
    <location>
        <begin position="1"/>
        <end position="18"/>
    </location>
</feature>
<dbReference type="EMBL" id="MCFL01000080">
    <property type="protein sequence ID" value="ORZ30596.1"/>
    <property type="molecule type" value="Genomic_DNA"/>
</dbReference>
<organism evidence="2 3">
    <name type="scientific">Catenaria anguillulae PL171</name>
    <dbReference type="NCBI Taxonomy" id="765915"/>
    <lineage>
        <taxon>Eukaryota</taxon>
        <taxon>Fungi</taxon>
        <taxon>Fungi incertae sedis</taxon>
        <taxon>Blastocladiomycota</taxon>
        <taxon>Blastocladiomycetes</taxon>
        <taxon>Blastocladiales</taxon>
        <taxon>Catenariaceae</taxon>
        <taxon>Catenaria</taxon>
    </lineage>
</organism>
<feature type="region of interest" description="Disordered" evidence="1">
    <location>
        <begin position="89"/>
        <end position="176"/>
    </location>
</feature>
<evidence type="ECO:0000313" key="2">
    <source>
        <dbReference type="EMBL" id="ORZ30596.1"/>
    </source>
</evidence>
<protein>
    <submittedName>
        <fullName evidence="2">Uncharacterized protein</fullName>
    </submittedName>
</protein>
<feature type="compositionally biased region" description="Polar residues" evidence="1">
    <location>
        <begin position="115"/>
        <end position="124"/>
    </location>
</feature>
<name>A0A1Y2H7N0_9FUNG</name>
<sequence>MELPPGSTQPGSNGSTIARNGMFGTGNRRMSILLSGRSGNAANVTSSNGPRVPTQFERLVENFISKHVRDYVDEHMRRTTDAAIAAATASSTSRGLASGHITTIPKSPTLGKVSELSSFLVSEQPSHPPPPASASGKTQSPMDALADSGTTAVNPTPSSPYSTRTRQRSSSSGQHQHRLFRLLHLLLTPSIKPTRGNTPWVVRRSMGH</sequence>
<gene>
    <name evidence="2" type="ORF">BCR44DRAFT_1297180</name>
</gene>
<proteinExistence type="predicted"/>
<dbReference type="Proteomes" id="UP000193411">
    <property type="component" value="Unassembled WGS sequence"/>
</dbReference>
<feature type="compositionally biased region" description="Low complexity" evidence="1">
    <location>
        <begin position="89"/>
        <end position="98"/>
    </location>
</feature>
<keyword evidence="3" id="KW-1185">Reference proteome</keyword>
<reference evidence="2 3" key="1">
    <citation type="submission" date="2016-07" db="EMBL/GenBank/DDBJ databases">
        <title>Pervasive Adenine N6-methylation of Active Genes in Fungi.</title>
        <authorList>
            <consortium name="DOE Joint Genome Institute"/>
            <person name="Mondo S.J."/>
            <person name="Dannebaum R.O."/>
            <person name="Kuo R.C."/>
            <person name="Labutti K."/>
            <person name="Haridas S."/>
            <person name="Kuo A."/>
            <person name="Salamov A."/>
            <person name="Ahrendt S.R."/>
            <person name="Lipzen A."/>
            <person name="Sullivan W."/>
            <person name="Andreopoulos W.B."/>
            <person name="Clum A."/>
            <person name="Lindquist E."/>
            <person name="Daum C."/>
            <person name="Ramamoorthy G.K."/>
            <person name="Gryganskyi A."/>
            <person name="Culley D."/>
            <person name="Magnuson J.K."/>
            <person name="James T.Y."/>
            <person name="O'Malley M.A."/>
            <person name="Stajich J.E."/>
            <person name="Spatafora J.W."/>
            <person name="Visel A."/>
            <person name="Grigoriev I.V."/>
        </authorList>
    </citation>
    <scope>NUCLEOTIDE SEQUENCE [LARGE SCALE GENOMIC DNA]</scope>
    <source>
        <strain evidence="2 3">PL171</strain>
    </source>
</reference>
<evidence type="ECO:0000313" key="3">
    <source>
        <dbReference type="Proteomes" id="UP000193411"/>
    </source>
</evidence>
<comment type="caution">
    <text evidence="2">The sequence shown here is derived from an EMBL/GenBank/DDBJ whole genome shotgun (WGS) entry which is preliminary data.</text>
</comment>